<comment type="caution">
    <text evidence="2">The sequence shown here is derived from an EMBL/GenBank/DDBJ whole genome shotgun (WGS) entry which is preliminary data.</text>
</comment>
<keyword evidence="1" id="KW-0812">Transmembrane</keyword>
<protein>
    <recommendedName>
        <fullName evidence="4">CBM-cenC domain-containing protein</fullName>
    </recommendedName>
</protein>
<evidence type="ECO:0000256" key="1">
    <source>
        <dbReference type="SAM" id="Phobius"/>
    </source>
</evidence>
<dbReference type="AlphaFoldDB" id="A0A523W7H9"/>
<evidence type="ECO:0000313" key="3">
    <source>
        <dbReference type="Proteomes" id="UP000319130"/>
    </source>
</evidence>
<gene>
    <name evidence="2" type="ORF">E3J48_03335</name>
</gene>
<evidence type="ECO:0008006" key="4">
    <source>
        <dbReference type="Google" id="ProtNLM"/>
    </source>
</evidence>
<dbReference type="Gene3D" id="2.60.120.260">
    <property type="entry name" value="Galactose-binding domain-like"/>
    <property type="match status" value="2"/>
</dbReference>
<sequence>MKPKKFILLFMPVVVLVVLVYPLWGWSAEETTVTSRNLILNPNFETLDDSGKLNFWKEDAKGGWSPDAREPYSEERSMRATVAWSWLSQEIPVRAKAYYTLKAYVRSDITIPEKADYHNTFLTLECLNWRKKVINKEWGIINATSSWQLKENLIFTPPGTRKIRIMLGKREGEGNVWFDEVELKEVPPGAVLNPGFEMISEKKPKFWKEHLQRGWSLDTREPYSEERSMQATVAWSSLSQEVPVKSERYYILRAYVRSDITIPEKADYHNTFLTLECLNKKNKVIQREWGIVNAPSSWQLKENTI</sequence>
<evidence type="ECO:0000313" key="2">
    <source>
        <dbReference type="EMBL" id="TET62974.1"/>
    </source>
</evidence>
<dbReference type="Proteomes" id="UP000319130">
    <property type="component" value="Unassembled WGS sequence"/>
</dbReference>
<name>A0A523W7H9_UNCAE</name>
<keyword evidence="1" id="KW-1133">Transmembrane helix</keyword>
<accession>A0A523W7H9</accession>
<feature type="non-terminal residue" evidence="2">
    <location>
        <position position="305"/>
    </location>
</feature>
<dbReference type="EMBL" id="SOIZ01000141">
    <property type="protein sequence ID" value="TET62974.1"/>
    <property type="molecule type" value="Genomic_DNA"/>
</dbReference>
<feature type="transmembrane region" description="Helical" evidence="1">
    <location>
        <begin position="7"/>
        <end position="26"/>
    </location>
</feature>
<reference evidence="2 3" key="1">
    <citation type="submission" date="2019-03" db="EMBL/GenBank/DDBJ databases">
        <title>Metabolic potential of uncultured bacteria and archaea associated with petroleum seepage in deep-sea sediments.</title>
        <authorList>
            <person name="Dong X."/>
            <person name="Hubert C."/>
        </authorList>
    </citation>
    <scope>NUCLEOTIDE SEQUENCE [LARGE SCALE GENOMIC DNA]</scope>
    <source>
        <strain evidence="2">E29_bin52</strain>
    </source>
</reference>
<proteinExistence type="predicted"/>
<organism evidence="2 3">
    <name type="scientific">Aerophobetes bacterium</name>
    <dbReference type="NCBI Taxonomy" id="2030807"/>
    <lineage>
        <taxon>Bacteria</taxon>
        <taxon>Candidatus Aerophobota</taxon>
    </lineage>
</organism>
<keyword evidence="1" id="KW-0472">Membrane</keyword>